<dbReference type="PANTHER" id="PTHR11215:SF1">
    <property type="entry name" value="MYG1 EXONUCLEASE"/>
    <property type="match status" value="1"/>
</dbReference>
<dbReference type="AlphaFoldDB" id="A0A7T8GXM4"/>
<protein>
    <submittedName>
        <fullName evidence="2">UPF0160 protein MYG1_ mitochondrial</fullName>
    </submittedName>
</protein>
<dbReference type="GO" id="GO:0005634">
    <property type="term" value="C:nucleus"/>
    <property type="evidence" value="ECO:0007669"/>
    <property type="project" value="TreeGrafter"/>
</dbReference>
<comment type="similarity">
    <text evidence="1">Belongs to the MYG1 family.</text>
</comment>
<dbReference type="Pfam" id="PF03690">
    <property type="entry name" value="MYG1_exonuc"/>
    <property type="match status" value="1"/>
</dbReference>
<dbReference type="OrthoDB" id="10265310at2759"/>
<accession>A0A7T8GXM4</accession>
<gene>
    <name evidence="2" type="ORF">FKW44_020321</name>
</gene>
<dbReference type="InterPro" id="IPR003226">
    <property type="entry name" value="MYG1_exonuclease"/>
</dbReference>
<keyword evidence="3" id="KW-1185">Reference proteome</keyword>
<organism evidence="2 3">
    <name type="scientific">Caligus rogercresseyi</name>
    <name type="common">Sea louse</name>
    <dbReference type="NCBI Taxonomy" id="217165"/>
    <lineage>
        <taxon>Eukaryota</taxon>
        <taxon>Metazoa</taxon>
        <taxon>Ecdysozoa</taxon>
        <taxon>Arthropoda</taxon>
        <taxon>Crustacea</taxon>
        <taxon>Multicrustacea</taxon>
        <taxon>Hexanauplia</taxon>
        <taxon>Copepoda</taxon>
        <taxon>Siphonostomatoida</taxon>
        <taxon>Caligidae</taxon>
        <taxon>Caligus</taxon>
    </lineage>
</organism>
<proteinExistence type="inferred from homology"/>
<evidence type="ECO:0000256" key="1">
    <source>
        <dbReference type="ARBA" id="ARBA00010105"/>
    </source>
</evidence>
<evidence type="ECO:0000313" key="2">
    <source>
        <dbReference type="EMBL" id="QQP39436.1"/>
    </source>
</evidence>
<dbReference type="PANTHER" id="PTHR11215">
    <property type="entry name" value="METAL DEPENDENT HYDROLASE - RELATED"/>
    <property type="match status" value="1"/>
</dbReference>
<name>A0A7T8GXM4_CALRO</name>
<dbReference type="EMBL" id="CP045903">
    <property type="protein sequence ID" value="QQP39436.1"/>
    <property type="molecule type" value="Genomic_DNA"/>
</dbReference>
<dbReference type="GO" id="GO:0005737">
    <property type="term" value="C:cytoplasm"/>
    <property type="evidence" value="ECO:0007669"/>
    <property type="project" value="TreeGrafter"/>
</dbReference>
<sequence length="330" mass="37650">MAPKIGTHNGVFHADEVTACMMLRILPKYRDAEIIRSRDPKILETCDIVVDVGGVYDHSTCRYDHHQKTFSESLSTVCKGMPFVTKLSSAGLVYAHYGKEIISERLREKGIEVEEEVVQALFERIYKKFIEEIDAGDNGIPTHDGVARYDVTTNLAARVSQLKPNWNDVVRDFDAKFFAAMDLVRPEFLDRIDYYASVWWPARMIVKDAVTKRFQVHESGKIIAFDRDGCPYSEHLYQIEKEEGIEILYVIFHDGSNDTWRVLAVSVEGDYFNQRLKLKKEWRGVRDEELSKISGIPDCIFVHAEGFIGGNKTRSGALQMAVDTLKANDN</sequence>
<dbReference type="Proteomes" id="UP000595437">
    <property type="component" value="Chromosome 14"/>
</dbReference>
<evidence type="ECO:0000313" key="3">
    <source>
        <dbReference type="Proteomes" id="UP000595437"/>
    </source>
</evidence>
<reference evidence="3" key="1">
    <citation type="submission" date="2021-01" db="EMBL/GenBank/DDBJ databases">
        <title>Caligus Genome Assembly.</title>
        <authorList>
            <person name="Gallardo-Escarate C."/>
        </authorList>
    </citation>
    <scope>NUCLEOTIDE SEQUENCE [LARGE SCALE GENOMIC DNA]</scope>
</reference>